<dbReference type="GO" id="GO:0008081">
    <property type="term" value="F:phosphoric diester hydrolase activity"/>
    <property type="evidence" value="ECO:0007669"/>
    <property type="project" value="InterPro"/>
</dbReference>
<dbReference type="Gene3D" id="3.20.20.190">
    <property type="entry name" value="Phosphatidylinositol (PI) phosphodiesterase"/>
    <property type="match status" value="1"/>
</dbReference>
<proteinExistence type="predicted"/>
<dbReference type="EMBL" id="UINC01001039">
    <property type="protein sequence ID" value="SUZ68650.1"/>
    <property type="molecule type" value="Genomic_DNA"/>
</dbReference>
<dbReference type="InterPro" id="IPR017946">
    <property type="entry name" value="PLC-like_Pdiesterase_TIM-brl"/>
</dbReference>
<accession>A0A381PNY3</accession>
<dbReference type="CDD" id="cd08561">
    <property type="entry name" value="GDPD_cytoplasmic_ScUgpQ2_like"/>
    <property type="match status" value="1"/>
</dbReference>
<feature type="domain" description="GP-PDE" evidence="1">
    <location>
        <begin position="13"/>
        <end position="245"/>
    </location>
</feature>
<dbReference type="Pfam" id="PF03009">
    <property type="entry name" value="GDPD"/>
    <property type="match status" value="1"/>
</dbReference>
<dbReference type="SUPFAM" id="SSF51695">
    <property type="entry name" value="PLC-like phosphodiesterases"/>
    <property type="match status" value="1"/>
</dbReference>
<organism evidence="2">
    <name type="scientific">marine metagenome</name>
    <dbReference type="NCBI Taxonomy" id="408172"/>
    <lineage>
        <taxon>unclassified sequences</taxon>
        <taxon>metagenomes</taxon>
        <taxon>ecological metagenomes</taxon>
    </lineage>
</organism>
<gene>
    <name evidence="2" type="ORF">METZ01_LOCUS21504</name>
</gene>
<protein>
    <recommendedName>
        <fullName evidence="1">GP-PDE domain-containing protein</fullName>
    </recommendedName>
</protein>
<dbReference type="GO" id="GO:0006629">
    <property type="term" value="P:lipid metabolic process"/>
    <property type="evidence" value="ECO:0007669"/>
    <property type="project" value="InterPro"/>
</dbReference>
<reference evidence="2" key="1">
    <citation type="submission" date="2018-05" db="EMBL/GenBank/DDBJ databases">
        <authorList>
            <person name="Lanie J.A."/>
            <person name="Ng W.-L."/>
            <person name="Kazmierczak K.M."/>
            <person name="Andrzejewski T.M."/>
            <person name="Davidsen T.M."/>
            <person name="Wayne K.J."/>
            <person name="Tettelin H."/>
            <person name="Glass J.I."/>
            <person name="Rusch D."/>
            <person name="Podicherti R."/>
            <person name="Tsui H.-C.T."/>
            <person name="Winkler M.E."/>
        </authorList>
    </citation>
    <scope>NUCLEOTIDE SEQUENCE</scope>
</reference>
<dbReference type="PANTHER" id="PTHR43805:SF1">
    <property type="entry name" value="GP-PDE DOMAIN-CONTAINING PROTEIN"/>
    <property type="match status" value="1"/>
</dbReference>
<dbReference type="PANTHER" id="PTHR43805">
    <property type="entry name" value="GLYCEROPHOSPHORYL DIESTER PHOSPHODIESTERASE"/>
    <property type="match status" value="1"/>
</dbReference>
<dbReference type="PROSITE" id="PS51704">
    <property type="entry name" value="GP_PDE"/>
    <property type="match status" value="1"/>
</dbReference>
<evidence type="ECO:0000313" key="2">
    <source>
        <dbReference type="EMBL" id="SUZ68650.1"/>
    </source>
</evidence>
<evidence type="ECO:0000259" key="1">
    <source>
        <dbReference type="PROSITE" id="PS51704"/>
    </source>
</evidence>
<dbReference type="AlphaFoldDB" id="A0A381PNY3"/>
<sequence>MSLPHPYLDTSGPIPIAHRGGAGAWPENTMPAFQGAVDLGFRYVETDVHATADGVLVAFHDDRLDRVTNAVGQISELRWSEVQEALVDGREPIPRFSELMSSFPDLRVNIDPKANSAVEPLIRELRELKALDRVCVGAFSDSRLRRIHQEFGDAVCLSMGPIEVIRARLSSWHFPTKQFRARAAQVPIRQGPIPIVDNRFVSRCHELGLAVHVWTIDEVHEMESLLDLGVDGIMTDVPATLLEVLRRRGLWPSEDHVHD</sequence>
<name>A0A381PNY3_9ZZZZ</name>
<dbReference type="InterPro" id="IPR030395">
    <property type="entry name" value="GP_PDE_dom"/>
</dbReference>